<accession>A0A7X5F3B4</accession>
<organism evidence="2 3">
    <name type="scientific">Pannonibacter tanglangensis</name>
    <dbReference type="NCBI Taxonomy" id="2750084"/>
    <lineage>
        <taxon>Bacteria</taxon>
        <taxon>Pseudomonadati</taxon>
        <taxon>Pseudomonadota</taxon>
        <taxon>Alphaproteobacteria</taxon>
        <taxon>Hyphomicrobiales</taxon>
        <taxon>Stappiaceae</taxon>
        <taxon>Pannonibacter</taxon>
    </lineage>
</organism>
<evidence type="ECO:0000313" key="3">
    <source>
        <dbReference type="Proteomes" id="UP000586722"/>
    </source>
</evidence>
<dbReference type="RefSeq" id="WP_161708605.1">
    <property type="nucleotide sequence ID" value="NZ_JAABLQ010000001.1"/>
</dbReference>
<dbReference type="Proteomes" id="UP000586722">
    <property type="component" value="Unassembled WGS sequence"/>
</dbReference>
<comment type="caution">
    <text evidence="2">The sequence shown here is derived from an EMBL/GenBank/DDBJ whole genome shotgun (WGS) entry which is preliminary data.</text>
</comment>
<proteinExistence type="predicted"/>
<evidence type="ECO:0000313" key="2">
    <source>
        <dbReference type="EMBL" id="NBN78694.1"/>
    </source>
</evidence>
<name>A0A7X5F3B4_9HYPH</name>
<dbReference type="AlphaFoldDB" id="A0A7X5F3B4"/>
<feature type="region of interest" description="Disordered" evidence="1">
    <location>
        <begin position="172"/>
        <end position="191"/>
    </location>
</feature>
<dbReference type="EMBL" id="JAABLQ010000001">
    <property type="protein sequence ID" value="NBN78694.1"/>
    <property type="molecule type" value="Genomic_DNA"/>
</dbReference>
<protein>
    <recommendedName>
        <fullName evidence="4">DNA cytosine methyltransferase</fullName>
    </recommendedName>
</protein>
<reference evidence="3" key="1">
    <citation type="submission" date="2020-01" db="EMBL/GenBank/DDBJ databases">
        <authorList>
            <person name="Fang Y."/>
            <person name="Sun R."/>
            <person name="Nie L."/>
            <person name="He J."/>
            <person name="Hao L."/>
            <person name="Wang L."/>
            <person name="Su S."/>
            <person name="Lv E."/>
            <person name="Zhang Z."/>
            <person name="Xie R."/>
            <person name="Liu H."/>
        </authorList>
    </citation>
    <scope>NUCLEOTIDE SEQUENCE [LARGE SCALE GENOMIC DNA]</scope>
    <source>
        <strain evidence="3">XCT-53</strain>
    </source>
</reference>
<evidence type="ECO:0000256" key="1">
    <source>
        <dbReference type="SAM" id="MobiDB-lite"/>
    </source>
</evidence>
<sequence>MSGFKPLDVLVACECSGTVREAFLAEGHNAYSVDLKPCERRSNRHIQGDARDYLDHGWDMLIVAHPPCTRLCNSGVRWLSVPPAGRTLDEMWRDLREGAELFSAFLNAPIRHRAIENPVMHRHAKALIRDFRRHSQSVQPWQFGDDPDGPDNEKKRTCLWLIDLPPLVPTGTLDGTTARDSVHRAPPSAQRAADRSRFFPGLAKAMARQWGAYAMSAREVAA</sequence>
<keyword evidence="3" id="KW-1185">Reference proteome</keyword>
<evidence type="ECO:0008006" key="4">
    <source>
        <dbReference type="Google" id="ProtNLM"/>
    </source>
</evidence>
<gene>
    <name evidence="2" type="ORF">GWI72_10490</name>
</gene>